<gene>
    <name evidence="1" type="ORF">EPI10_031788</name>
</gene>
<dbReference type="SUPFAM" id="SSF56672">
    <property type="entry name" value="DNA/RNA polymerases"/>
    <property type="match status" value="1"/>
</dbReference>
<dbReference type="EMBL" id="SMMG02000001">
    <property type="protein sequence ID" value="KAA3488000.1"/>
    <property type="molecule type" value="Genomic_DNA"/>
</dbReference>
<evidence type="ECO:0000313" key="1">
    <source>
        <dbReference type="EMBL" id="KAA3488000.1"/>
    </source>
</evidence>
<accession>A0A5B6X1F4</accession>
<dbReference type="AlphaFoldDB" id="A0A5B6X1F4"/>
<reference evidence="2" key="1">
    <citation type="journal article" date="2019" name="Plant Biotechnol. J.">
        <title>Genome sequencing of the Australian wild diploid species Gossypium australe highlights disease resistance and delayed gland morphogenesis.</title>
        <authorList>
            <person name="Cai Y."/>
            <person name="Cai X."/>
            <person name="Wang Q."/>
            <person name="Wang P."/>
            <person name="Zhang Y."/>
            <person name="Cai C."/>
            <person name="Xu Y."/>
            <person name="Wang K."/>
            <person name="Zhou Z."/>
            <person name="Wang C."/>
            <person name="Geng S."/>
            <person name="Li B."/>
            <person name="Dong Q."/>
            <person name="Hou Y."/>
            <person name="Wang H."/>
            <person name="Ai P."/>
            <person name="Liu Z."/>
            <person name="Yi F."/>
            <person name="Sun M."/>
            <person name="An G."/>
            <person name="Cheng J."/>
            <person name="Zhang Y."/>
            <person name="Shi Q."/>
            <person name="Xie Y."/>
            <person name="Shi X."/>
            <person name="Chang Y."/>
            <person name="Huang F."/>
            <person name="Chen Y."/>
            <person name="Hong S."/>
            <person name="Mi L."/>
            <person name="Sun Q."/>
            <person name="Zhang L."/>
            <person name="Zhou B."/>
            <person name="Peng R."/>
            <person name="Zhang X."/>
            <person name="Liu F."/>
        </authorList>
    </citation>
    <scope>NUCLEOTIDE SEQUENCE [LARGE SCALE GENOMIC DNA]</scope>
    <source>
        <strain evidence="2">cv. PA1801</strain>
    </source>
</reference>
<protein>
    <submittedName>
        <fullName evidence="1">Retrovirus-related Pol polyprotein from transposon opus</fullName>
    </submittedName>
</protein>
<keyword evidence="2" id="KW-1185">Reference proteome</keyword>
<dbReference type="PANTHER" id="PTHR24559:SF444">
    <property type="entry name" value="REVERSE TRANSCRIPTASE DOMAIN-CONTAINING PROTEIN"/>
    <property type="match status" value="1"/>
</dbReference>
<dbReference type="Proteomes" id="UP000325315">
    <property type="component" value="Unassembled WGS sequence"/>
</dbReference>
<dbReference type="PANTHER" id="PTHR24559">
    <property type="entry name" value="TRANSPOSON TY3-I GAG-POL POLYPROTEIN"/>
    <property type="match status" value="1"/>
</dbReference>
<organism evidence="1 2">
    <name type="scientific">Gossypium australe</name>
    <dbReference type="NCBI Taxonomy" id="47621"/>
    <lineage>
        <taxon>Eukaryota</taxon>
        <taxon>Viridiplantae</taxon>
        <taxon>Streptophyta</taxon>
        <taxon>Embryophyta</taxon>
        <taxon>Tracheophyta</taxon>
        <taxon>Spermatophyta</taxon>
        <taxon>Magnoliopsida</taxon>
        <taxon>eudicotyledons</taxon>
        <taxon>Gunneridae</taxon>
        <taxon>Pentapetalae</taxon>
        <taxon>rosids</taxon>
        <taxon>malvids</taxon>
        <taxon>Malvales</taxon>
        <taxon>Malvaceae</taxon>
        <taxon>Malvoideae</taxon>
        <taxon>Gossypium</taxon>
    </lineage>
</organism>
<proteinExistence type="predicted"/>
<dbReference type="InterPro" id="IPR053134">
    <property type="entry name" value="RNA-dir_DNA_polymerase"/>
</dbReference>
<sequence>MKGLFAPFFGSSWVSPVQCVPKKGGVTIVKSENNEIIPTIIVTGWQIGIDYRNLNKKTQKDHFPLPLLDLMLDRLASIKLPSLAHTVCMLFSKCLLVCVMYLRLFKGDSYDDCLNNLALVLK</sequence>
<dbReference type="InterPro" id="IPR043502">
    <property type="entry name" value="DNA/RNA_pol_sf"/>
</dbReference>
<comment type="caution">
    <text evidence="1">The sequence shown here is derived from an EMBL/GenBank/DDBJ whole genome shotgun (WGS) entry which is preliminary data.</text>
</comment>
<evidence type="ECO:0000313" key="2">
    <source>
        <dbReference type="Proteomes" id="UP000325315"/>
    </source>
</evidence>
<name>A0A5B6X1F4_9ROSI</name>
<dbReference type="Gene3D" id="3.10.10.10">
    <property type="entry name" value="HIV Type 1 Reverse Transcriptase, subunit A, domain 1"/>
    <property type="match status" value="1"/>
</dbReference>